<accession>A0A7X4KTB4</accession>
<comment type="caution">
    <text evidence="1">The sequence shown here is derived from an EMBL/GenBank/DDBJ whole genome shotgun (WGS) entry which is preliminary data.</text>
</comment>
<sequence>MCHKILNCTCVETKDGNIFRTLLDFQQPSKAVSYLKYYTSKNGTRIKGNCHYSKFRNMSEGENYVKSKLNNHWVKSQSLGSFIMIPGNKITKIYDPVNELQDLIKKPKKDYLENKICKLVNLISRKCEIPFDKIGISGSNLVGLSDSSVGSDIDLLVYGRSAAINLVKYLGRLKNLGFEHYSDSTRDKLIPRRQPGTIDGFNQETALKYEYTKTSGRFDNIHVNISPIRDNEAELPKIFKATVSKKLGFCIVEAKIVNNQEAVFVPPVYRVKVIKVIKGQTFAHEVKFIVGSRFLHAQIGRKEQSLIFAGILEQRTLKNTKFYDISLEPWETVDGFIASNIGEIKHG</sequence>
<dbReference type="RefSeq" id="WP_061204506.1">
    <property type="nucleotide sequence ID" value="NZ_VUAU01000018.1"/>
</dbReference>
<dbReference type="EMBL" id="WWFF01000007">
    <property type="protein sequence ID" value="MYN53814.1"/>
    <property type="molecule type" value="Genomic_DNA"/>
</dbReference>
<dbReference type="AlphaFoldDB" id="A0A7X4KTB4"/>
<gene>
    <name evidence="1" type="ORF">GTK63_05695</name>
</gene>
<evidence type="ECO:0000313" key="2">
    <source>
        <dbReference type="Proteomes" id="UP000460132"/>
    </source>
</evidence>
<name>A0A7X4KTB4_9LACO</name>
<organism evidence="1 2">
    <name type="scientific">Lactobacillus crispatus</name>
    <dbReference type="NCBI Taxonomy" id="47770"/>
    <lineage>
        <taxon>Bacteria</taxon>
        <taxon>Bacillati</taxon>
        <taxon>Bacillota</taxon>
        <taxon>Bacilli</taxon>
        <taxon>Lactobacillales</taxon>
        <taxon>Lactobacillaceae</taxon>
        <taxon>Lactobacillus</taxon>
    </lineage>
</organism>
<evidence type="ECO:0008006" key="3">
    <source>
        <dbReference type="Google" id="ProtNLM"/>
    </source>
</evidence>
<proteinExistence type="predicted"/>
<protein>
    <recommendedName>
        <fullName evidence="3">Polymerase nucleotidyl transferase domain-containing protein</fullName>
    </recommendedName>
</protein>
<evidence type="ECO:0000313" key="1">
    <source>
        <dbReference type="EMBL" id="MYN53814.1"/>
    </source>
</evidence>
<reference evidence="1 2" key="1">
    <citation type="submission" date="2020-01" db="EMBL/GenBank/DDBJ databases">
        <title>Vaginal microbiome of pregnant Indian women: Insights into the genome of dominants Lactobacillus species.</title>
        <authorList>
            <person name="Das B."/>
            <person name="Mehta O."/>
            <person name="Ghosh T.S."/>
            <person name="Kothidar A."/>
            <person name="Gowtham M.R."/>
            <person name="Mitra R."/>
            <person name="Kshetrapal P."/>
            <person name="Wadhwa N."/>
            <person name="Thiruvengadam R."/>
            <person name="Nair G.B."/>
            <person name="Bhatnagar S."/>
            <person name="Pore S."/>
        </authorList>
    </citation>
    <scope>NUCLEOTIDE SEQUENCE [LARGE SCALE GENOMIC DNA]</scope>
    <source>
        <strain evidence="1 2">Indica2</strain>
    </source>
</reference>
<dbReference type="Proteomes" id="UP000460132">
    <property type="component" value="Unassembled WGS sequence"/>
</dbReference>